<proteinExistence type="predicted"/>
<accession>A0ABU6SML4</accession>
<reference evidence="1 2" key="1">
    <citation type="journal article" date="2023" name="Plants (Basel)">
        <title>Bridging the Gap: Combining Genomics and Transcriptomics Approaches to Understand Stylosanthes scabra, an Orphan Legume from the Brazilian Caatinga.</title>
        <authorList>
            <person name="Ferreira-Neto J.R.C."/>
            <person name="da Silva M.D."/>
            <person name="Binneck E."/>
            <person name="de Melo N.F."/>
            <person name="da Silva R.H."/>
            <person name="de Melo A.L.T.M."/>
            <person name="Pandolfi V."/>
            <person name="Bustamante F.O."/>
            <person name="Brasileiro-Vidal A.C."/>
            <person name="Benko-Iseppon A.M."/>
        </authorList>
    </citation>
    <scope>NUCLEOTIDE SEQUENCE [LARGE SCALE GENOMIC DNA]</scope>
    <source>
        <tissue evidence="1">Leaves</tissue>
    </source>
</reference>
<comment type="caution">
    <text evidence="1">The sequence shown here is derived from an EMBL/GenBank/DDBJ whole genome shotgun (WGS) entry which is preliminary data.</text>
</comment>
<dbReference type="EMBL" id="JASCZI010061115">
    <property type="protein sequence ID" value="MED6137692.1"/>
    <property type="molecule type" value="Genomic_DNA"/>
</dbReference>
<dbReference type="Proteomes" id="UP001341840">
    <property type="component" value="Unassembled WGS sequence"/>
</dbReference>
<name>A0ABU6SML4_9FABA</name>
<organism evidence="1 2">
    <name type="scientific">Stylosanthes scabra</name>
    <dbReference type="NCBI Taxonomy" id="79078"/>
    <lineage>
        <taxon>Eukaryota</taxon>
        <taxon>Viridiplantae</taxon>
        <taxon>Streptophyta</taxon>
        <taxon>Embryophyta</taxon>
        <taxon>Tracheophyta</taxon>
        <taxon>Spermatophyta</taxon>
        <taxon>Magnoliopsida</taxon>
        <taxon>eudicotyledons</taxon>
        <taxon>Gunneridae</taxon>
        <taxon>Pentapetalae</taxon>
        <taxon>rosids</taxon>
        <taxon>fabids</taxon>
        <taxon>Fabales</taxon>
        <taxon>Fabaceae</taxon>
        <taxon>Papilionoideae</taxon>
        <taxon>50 kb inversion clade</taxon>
        <taxon>dalbergioids sensu lato</taxon>
        <taxon>Dalbergieae</taxon>
        <taxon>Pterocarpus clade</taxon>
        <taxon>Stylosanthes</taxon>
    </lineage>
</organism>
<sequence length="54" mass="5813">MARRKSCVSIKLGVQIVYDRGRMIGPRGSTTDGDLVLVSDRSGLAMITDRVSSS</sequence>
<protein>
    <submittedName>
        <fullName evidence="1">Uncharacterized protein</fullName>
    </submittedName>
</protein>
<evidence type="ECO:0000313" key="1">
    <source>
        <dbReference type="EMBL" id="MED6137692.1"/>
    </source>
</evidence>
<gene>
    <name evidence="1" type="ORF">PIB30_067294</name>
</gene>
<keyword evidence="2" id="KW-1185">Reference proteome</keyword>
<evidence type="ECO:0000313" key="2">
    <source>
        <dbReference type="Proteomes" id="UP001341840"/>
    </source>
</evidence>